<dbReference type="Pfam" id="PF00708">
    <property type="entry name" value="Acylphosphatase"/>
    <property type="match status" value="1"/>
</dbReference>
<evidence type="ECO:0000256" key="4">
    <source>
        <dbReference type="ARBA" id="ARBA00047645"/>
    </source>
</evidence>
<dbReference type="PANTHER" id="PTHR47268">
    <property type="entry name" value="ACYLPHOSPHATASE"/>
    <property type="match status" value="1"/>
</dbReference>
<reference evidence="9" key="1">
    <citation type="journal article" date="2021" name="PeerJ">
        <title>Extensive microbial diversity within the chicken gut microbiome revealed by metagenomics and culture.</title>
        <authorList>
            <person name="Gilroy R."/>
            <person name="Ravi A."/>
            <person name="Getino M."/>
            <person name="Pursley I."/>
            <person name="Horton D.L."/>
            <person name="Alikhan N.F."/>
            <person name="Baker D."/>
            <person name="Gharbi K."/>
            <person name="Hall N."/>
            <person name="Watson M."/>
            <person name="Adriaenssens E.M."/>
            <person name="Foster-Nyarko E."/>
            <person name="Jarju S."/>
            <person name="Secka A."/>
            <person name="Antonio M."/>
            <person name="Oren A."/>
            <person name="Chaudhuri R.R."/>
            <person name="La Ragione R."/>
            <person name="Hildebrand F."/>
            <person name="Pallen M.J."/>
        </authorList>
    </citation>
    <scope>NUCLEOTIDE SEQUENCE</scope>
    <source>
        <strain evidence="9">ChiGjej4B4-7305</strain>
    </source>
</reference>
<dbReference type="PROSITE" id="PS51160">
    <property type="entry name" value="ACYLPHOSPHATASE_3"/>
    <property type="match status" value="1"/>
</dbReference>
<evidence type="ECO:0000313" key="9">
    <source>
        <dbReference type="EMBL" id="HIZ34800.1"/>
    </source>
</evidence>
<protein>
    <recommendedName>
        <fullName evidence="3 5">Acylphosphatase</fullName>
        <ecNumber evidence="2 5">3.6.1.7</ecNumber>
    </recommendedName>
</protein>
<accession>A0A9D2ECI7</accession>
<evidence type="ECO:0000256" key="3">
    <source>
        <dbReference type="ARBA" id="ARBA00015991"/>
    </source>
</evidence>
<organism evidence="9 10">
    <name type="scientific">Candidatus Ruania gallistercoris</name>
    <dbReference type="NCBI Taxonomy" id="2838746"/>
    <lineage>
        <taxon>Bacteria</taxon>
        <taxon>Bacillati</taxon>
        <taxon>Actinomycetota</taxon>
        <taxon>Actinomycetes</taxon>
        <taxon>Micrococcales</taxon>
        <taxon>Ruaniaceae</taxon>
        <taxon>Ruania</taxon>
    </lineage>
</organism>
<dbReference type="InterPro" id="IPR001792">
    <property type="entry name" value="Acylphosphatase-like_dom"/>
</dbReference>
<evidence type="ECO:0000313" key="10">
    <source>
        <dbReference type="Proteomes" id="UP000824037"/>
    </source>
</evidence>
<dbReference type="EMBL" id="DXBY01000059">
    <property type="protein sequence ID" value="HIZ34800.1"/>
    <property type="molecule type" value="Genomic_DNA"/>
</dbReference>
<evidence type="ECO:0000256" key="6">
    <source>
        <dbReference type="RuleBase" id="RU000553"/>
    </source>
</evidence>
<evidence type="ECO:0000256" key="5">
    <source>
        <dbReference type="PROSITE-ProRule" id="PRU00520"/>
    </source>
</evidence>
<dbReference type="PROSITE" id="PS00151">
    <property type="entry name" value="ACYLPHOSPHATASE_2"/>
    <property type="match status" value="1"/>
</dbReference>
<proteinExistence type="inferred from homology"/>
<dbReference type="InterPro" id="IPR020456">
    <property type="entry name" value="Acylphosphatase"/>
</dbReference>
<comment type="similarity">
    <text evidence="1 7">Belongs to the acylphosphatase family.</text>
</comment>
<feature type="domain" description="Acylphosphatase-like" evidence="8">
    <location>
        <begin position="15"/>
        <end position="101"/>
    </location>
</feature>
<dbReference type="Gene3D" id="3.30.70.100">
    <property type="match status" value="1"/>
</dbReference>
<sequence length="101" mass="11002">MARWRQSQQPAPVTARRVVVSGVVQGVGFRAATVRRAREAGVAGWVRNRADGRVDAWAEGSGDAVTALVDWLGEGPRHAAVAECEVTEEQPQGYRSFEIDR</sequence>
<dbReference type="PROSITE" id="PS00150">
    <property type="entry name" value="ACYLPHOSPHATASE_1"/>
    <property type="match status" value="1"/>
</dbReference>
<dbReference type="InterPro" id="IPR017968">
    <property type="entry name" value="Acylphosphatase_CS"/>
</dbReference>
<comment type="catalytic activity">
    <reaction evidence="4 5 6">
        <text>an acyl phosphate + H2O = a carboxylate + phosphate + H(+)</text>
        <dbReference type="Rhea" id="RHEA:14965"/>
        <dbReference type="ChEBI" id="CHEBI:15377"/>
        <dbReference type="ChEBI" id="CHEBI:15378"/>
        <dbReference type="ChEBI" id="CHEBI:29067"/>
        <dbReference type="ChEBI" id="CHEBI:43474"/>
        <dbReference type="ChEBI" id="CHEBI:59918"/>
        <dbReference type="EC" id="3.6.1.7"/>
    </reaction>
</comment>
<feature type="active site" evidence="5">
    <location>
        <position position="48"/>
    </location>
</feature>
<reference evidence="9" key="2">
    <citation type="submission" date="2021-04" db="EMBL/GenBank/DDBJ databases">
        <authorList>
            <person name="Gilroy R."/>
        </authorList>
    </citation>
    <scope>NUCLEOTIDE SEQUENCE</scope>
    <source>
        <strain evidence="9">ChiGjej4B4-7305</strain>
    </source>
</reference>
<evidence type="ECO:0000256" key="2">
    <source>
        <dbReference type="ARBA" id="ARBA00012150"/>
    </source>
</evidence>
<comment type="caution">
    <text evidence="9">The sequence shown here is derived from an EMBL/GenBank/DDBJ whole genome shotgun (WGS) entry which is preliminary data.</text>
</comment>
<dbReference type="Proteomes" id="UP000824037">
    <property type="component" value="Unassembled WGS sequence"/>
</dbReference>
<dbReference type="AlphaFoldDB" id="A0A9D2ECI7"/>
<gene>
    <name evidence="9" type="ORF">H9815_03390</name>
</gene>
<feature type="active site" evidence="5">
    <location>
        <position position="30"/>
    </location>
</feature>
<name>A0A9D2ECI7_9MICO</name>
<dbReference type="GO" id="GO:0003998">
    <property type="term" value="F:acylphosphatase activity"/>
    <property type="evidence" value="ECO:0007669"/>
    <property type="project" value="UniProtKB-EC"/>
</dbReference>
<dbReference type="EC" id="3.6.1.7" evidence="2 5"/>
<evidence type="ECO:0000256" key="7">
    <source>
        <dbReference type="RuleBase" id="RU004168"/>
    </source>
</evidence>
<evidence type="ECO:0000256" key="1">
    <source>
        <dbReference type="ARBA" id="ARBA00005614"/>
    </source>
</evidence>
<evidence type="ECO:0000259" key="8">
    <source>
        <dbReference type="PROSITE" id="PS51160"/>
    </source>
</evidence>
<dbReference type="InterPro" id="IPR036046">
    <property type="entry name" value="Acylphosphatase-like_dom_sf"/>
</dbReference>
<dbReference type="PANTHER" id="PTHR47268:SF4">
    <property type="entry name" value="ACYLPHOSPHATASE"/>
    <property type="match status" value="1"/>
</dbReference>
<dbReference type="SUPFAM" id="SSF54975">
    <property type="entry name" value="Acylphosphatase/BLUF domain-like"/>
    <property type="match status" value="1"/>
</dbReference>
<keyword evidence="5 6" id="KW-0378">Hydrolase</keyword>